<dbReference type="HOGENOM" id="CLU_001265_46_12_1"/>
<feature type="transmembrane region" description="Helical" evidence="7">
    <location>
        <begin position="341"/>
        <end position="360"/>
    </location>
</feature>
<dbReference type="InterPro" id="IPR020846">
    <property type="entry name" value="MFS_dom"/>
</dbReference>
<keyword evidence="3" id="KW-0813">Transport</keyword>
<dbReference type="Pfam" id="PF00083">
    <property type="entry name" value="Sugar_tr"/>
    <property type="match status" value="2"/>
</dbReference>
<dbReference type="InterPro" id="IPR005828">
    <property type="entry name" value="MFS_sugar_transport-like"/>
</dbReference>
<gene>
    <name evidence="9" type="ORF">OIDMADRAFT_156669</name>
</gene>
<keyword evidence="4 7" id="KW-0812">Transmembrane</keyword>
<reference evidence="9 10" key="1">
    <citation type="submission" date="2014-04" db="EMBL/GenBank/DDBJ databases">
        <authorList>
            <consortium name="DOE Joint Genome Institute"/>
            <person name="Kuo A."/>
            <person name="Martino E."/>
            <person name="Perotto S."/>
            <person name="Kohler A."/>
            <person name="Nagy L.G."/>
            <person name="Floudas D."/>
            <person name="Copeland A."/>
            <person name="Barry K.W."/>
            <person name="Cichocki N."/>
            <person name="Veneault-Fourrey C."/>
            <person name="LaButti K."/>
            <person name="Lindquist E.A."/>
            <person name="Lipzen A."/>
            <person name="Lundell T."/>
            <person name="Morin E."/>
            <person name="Murat C."/>
            <person name="Sun H."/>
            <person name="Tunlid A."/>
            <person name="Henrissat B."/>
            <person name="Grigoriev I.V."/>
            <person name="Hibbett D.S."/>
            <person name="Martin F."/>
            <person name="Nordberg H.P."/>
            <person name="Cantor M.N."/>
            <person name="Hua S.X."/>
        </authorList>
    </citation>
    <scope>NUCLEOTIDE SEQUENCE [LARGE SCALE GENOMIC DNA]</scope>
    <source>
        <strain evidence="9 10">Zn</strain>
    </source>
</reference>
<evidence type="ECO:0000256" key="3">
    <source>
        <dbReference type="ARBA" id="ARBA00022448"/>
    </source>
</evidence>
<dbReference type="InterPro" id="IPR036259">
    <property type="entry name" value="MFS_trans_sf"/>
</dbReference>
<sequence>MASDKAAEVTDIVDSPETLKPVQDAKDASGFELPPATVSGITRISSILTVIVSGVALFSDGYNAQIIGYMEPLFSDLYPDGISSTIKTRLSNSYLIGEIFGMIFFGVIIDRLGRRTGIVFATLFLILGIILATASHGKDQLGLFWMMIVGRGIAGFGAGGEYPTCGTGSAEASDETPAVRKRRGILVALATDFAIDLGFVVAGVVALIVLACYHQKISDGVWRVSFGLGIVLPLTVLGFRLRLVNSTQYRKHAIKSQVPYIHALKLYWKPMLGTSLAWFCYDFVTYPFGIFSSTIIGQLNPNNTLVQNIGYGTVVNCFYLPGCIVGGILMDRIGRKQTMSLGFFLWAILGFILGGAIGPIQTVFPLFVVMYGIFNALGEMGPGVATFLCAAESFPTPLRGHYLGFAAAVGKAGAAIGTQVFTPIQNSFSSTQKGQQGVFLIGSAFALVGGLISWFLIPDKERELESEDVRFRAYLENHGYDTSFYGESLIGETKTTVFKVGA</sequence>
<evidence type="ECO:0000256" key="6">
    <source>
        <dbReference type="ARBA" id="ARBA00023136"/>
    </source>
</evidence>
<dbReference type="FunFam" id="1.20.1250.20:FF:000140">
    <property type="entry name" value="Putative MFS phospholipid transporter"/>
    <property type="match status" value="1"/>
</dbReference>
<name>A0A0C3DR91_OIDMZ</name>
<feature type="domain" description="Major facilitator superfamily (MFS) profile" evidence="8">
    <location>
        <begin position="49"/>
        <end position="461"/>
    </location>
</feature>
<feature type="transmembrane region" description="Helical" evidence="7">
    <location>
        <begin position="185"/>
        <end position="209"/>
    </location>
</feature>
<evidence type="ECO:0000256" key="1">
    <source>
        <dbReference type="ARBA" id="ARBA00004141"/>
    </source>
</evidence>
<evidence type="ECO:0000313" key="10">
    <source>
        <dbReference type="Proteomes" id="UP000054321"/>
    </source>
</evidence>
<dbReference type="InterPro" id="IPR005829">
    <property type="entry name" value="Sugar_transporter_CS"/>
</dbReference>
<dbReference type="STRING" id="913774.A0A0C3DR91"/>
<feature type="transmembrane region" description="Helical" evidence="7">
    <location>
        <begin position="118"/>
        <end position="137"/>
    </location>
</feature>
<dbReference type="GO" id="GO:0005886">
    <property type="term" value="C:plasma membrane"/>
    <property type="evidence" value="ECO:0007669"/>
    <property type="project" value="TreeGrafter"/>
</dbReference>
<proteinExistence type="inferred from homology"/>
<comment type="similarity">
    <text evidence="2">Belongs to the major facilitator superfamily. Sugar transporter (TC 2.A.1.1) family.</text>
</comment>
<accession>A0A0C3DR91</accession>
<evidence type="ECO:0000256" key="7">
    <source>
        <dbReference type="SAM" id="Phobius"/>
    </source>
</evidence>
<feature type="transmembrane region" description="Helical" evidence="7">
    <location>
        <begin position="366"/>
        <end position="390"/>
    </location>
</feature>
<feature type="transmembrane region" description="Helical" evidence="7">
    <location>
        <begin position="436"/>
        <end position="457"/>
    </location>
</feature>
<protein>
    <recommendedName>
        <fullName evidence="8">Major facilitator superfamily (MFS) profile domain-containing protein</fullName>
    </recommendedName>
</protein>
<dbReference type="AlphaFoldDB" id="A0A0C3DR91"/>
<keyword evidence="10" id="KW-1185">Reference proteome</keyword>
<organism evidence="9 10">
    <name type="scientific">Oidiodendron maius (strain Zn)</name>
    <dbReference type="NCBI Taxonomy" id="913774"/>
    <lineage>
        <taxon>Eukaryota</taxon>
        <taxon>Fungi</taxon>
        <taxon>Dikarya</taxon>
        <taxon>Ascomycota</taxon>
        <taxon>Pezizomycotina</taxon>
        <taxon>Leotiomycetes</taxon>
        <taxon>Leotiomycetes incertae sedis</taxon>
        <taxon>Myxotrichaceae</taxon>
        <taxon>Oidiodendron</taxon>
    </lineage>
</organism>
<dbReference type="OrthoDB" id="2153661at2759"/>
<feature type="transmembrane region" description="Helical" evidence="7">
    <location>
        <begin position="221"/>
        <end position="241"/>
    </location>
</feature>
<dbReference type="SUPFAM" id="SSF103473">
    <property type="entry name" value="MFS general substrate transporter"/>
    <property type="match status" value="1"/>
</dbReference>
<dbReference type="PANTHER" id="PTHR23508:SF10">
    <property type="entry name" value="CARBOXYLIC ACID TRANSPORTER PROTEIN HOMOLOG"/>
    <property type="match status" value="1"/>
</dbReference>
<keyword evidence="6 7" id="KW-0472">Membrane</keyword>
<keyword evidence="5 7" id="KW-1133">Transmembrane helix</keyword>
<dbReference type="PANTHER" id="PTHR23508">
    <property type="entry name" value="CARBOXYLIC ACID TRANSPORTER PROTEIN HOMOLOG"/>
    <property type="match status" value="1"/>
</dbReference>
<dbReference type="Proteomes" id="UP000054321">
    <property type="component" value="Unassembled WGS sequence"/>
</dbReference>
<evidence type="ECO:0000313" key="9">
    <source>
        <dbReference type="EMBL" id="KIN04573.1"/>
    </source>
</evidence>
<dbReference type="EMBL" id="KN832872">
    <property type="protein sequence ID" value="KIN04573.1"/>
    <property type="molecule type" value="Genomic_DNA"/>
</dbReference>
<reference evidence="10" key="2">
    <citation type="submission" date="2015-01" db="EMBL/GenBank/DDBJ databases">
        <title>Evolutionary Origins and Diversification of the Mycorrhizal Mutualists.</title>
        <authorList>
            <consortium name="DOE Joint Genome Institute"/>
            <consortium name="Mycorrhizal Genomics Consortium"/>
            <person name="Kohler A."/>
            <person name="Kuo A."/>
            <person name="Nagy L.G."/>
            <person name="Floudas D."/>
            <person name="Copeland A."/>
            <person name="Barry K.W."/>
            <person name="Cichocki N."/>
            <person name="Veneault-Fourrey C."/>
            <person name="LaButti K."/>
            <person name="Lindquist E.A."/>
            <person name="Lipzen A."/>
            <person name="Lundell T."/>
            <person name="Morin E."/>
            <person name="Murat C."/>
            <person name="Riley R."/>
            <person name="Ohm R."/>
            <person name="Sun H."/>
            <person name="Tunlid A."/>
            <person name="Henrissat B."/>
            <person name="Grigoriev I.V."/>
            <person name="Hibbett D.S."/>
            <person name="Martin F."/>
        </authorList>
    </citation>
    <scope>NUCLEOTIDE SEQUENCE [LARGE SCALE GENOMIC DNA]</scope>
    <source>
        <strain evidence="10">Zn</strain>
    </source>
</reference>
<evidence type="ECO:0000256" key="5">
    <source>
        <dbReference type="ARBA" id="ARBA00022989"/>
    </source>
</evidence>
<feature type="transmembrane region" description="Helical" evidence="7">
    <location>
        <begin position="402"/>
        <end position="424"/>
    </location>
</feature>
<dbReference type="InParanoid" id="A0A0C3DR91"/>
<evidence type="ECO:0000256" key="4">
    <source>
        <dbReference type="ARBA" id="ARBA00022692"/>
    </source>
</evidence>
<feature type="transmembrane region" description="Helical" evidence="7">
    <location>
        <begin position="276"/>
        <end position="297"/>
    </location>
</feature>
<feature type="transmembrane region" description="Helical" evidence="7">
    <location>
        <begin position="309"/>
        <end position="329"/>
    </location>
</feature>
<comment type="subcellular location">
    <subcellularLocation>
        <location evidence="1">Membrane</location>
        <topology evidence="1">Multi-pass membrane protein</topology>
    </subcellularLocation>
</comment>
<dbReference type="PROSITE" id="PS00216">
    <property type="entry name" value="SUGAR_TRANSPORT_1"/>
    <property type="match status" value="1"/>
</dbReference>
<feature type="transmembrane region" description="Helical" evidence="7">
    <location>
        <begin position="94"/>
        <end position="112"/>
    </location>
</feature>
<dbReference type="GO" id="GO:0046943">
    <property type="term" value="F:carboxylic acid transmembrane transporter activity"/>
    <property type="evidence" value="ECO:0007669"/>
    <property type="project" value="TreeGrafter"/>
</dbReference>
<dbReference type="PROSITE" id="PS50850">
    <property type="entry name" value="MFS"/>
    <property type="match status" value="1"/>
</dbReference>
<evidence type="ECO:0000259" key="8">
    <source>
        <dbReference type="PROSITE" id="PS50850"/>
    </source>
</evidence>
<evidence type="ECO:0000256" key="2">
    <source>
        <dbReference type="ARBA" id="ARBA00010992"/>
    </source>
</evidence>
<dbReference type="Gene3D" id="1.20.1250.20">
    <property type="entry name" value="MFS general substrate transporter like domains"/>
    <property type="match status" value="1"/>
</dbReference>